<protein>
    <recommendedName>
        <fullName evidence="5">DUF1572 domain-containing protein</fullName>
    </recommendedName>
</protein>
<reference evidence="2" key="2">
    <citation type="submission" date="2016-11" db="EMBL/GenBank/DDBJ databases">
        <authorList>
            <person name="Jaros S."/>
            <person name="Januszkiewicz K."/>
            <person name="Wedrychowicz H."/>
        </authorList>
    </citation>
    <scope>NUCLEOTIDE SEQUENCE [LARGE SCALE GENOMIC DNA]</scope>
    <source>
        <strain evidence="2">DSM 19859</strain>
    </source>
</reference>
<evidence type="ECO:0000313" key="4">
    <source>
        <dbReference type="Proteomes" id="UP000290037"/>
    </source>
</evidence>
<keyword evidence="4" id="KW-1185">Reference proteome</keyword>
<gene>
    <name evidence="1" type="ORF">DSM01_935</name>
    <name evidence="2" type="ORF">SAMN04487999_1640</name>
</gene>
<accession>A0A1M5XQ48</accession>
<evidence type="ECO:0000313" key="1">
    <source>
        <dbReference type="EMBL" id="RXG30186.1"/>
    </source>
</evidence>
<reference evidence="3" key="1">
    <citation type="submission" date="2016-11" db="EMBL/GenBank/DDBJ databases">
        <authorList>
            <person name="Varghese N."/>
            <person name="Submissions S."/>
        </authorList>
    </citation>
    <scope>NUCLEOTIDE SEQUENCE [LARGE SCALE GENOMIC DNA]</scope>
    <source>
        <strain evidence="3">DSM 19859</strain>
    </source>
</reference>
<dbReference type="Gene3D" id="1.20.120.450">
    <property type="entry name" value="dinb family like domain"/>
    <property type="match status" value="1"/>
</dbReference>
<dbReference type="EMBL" id="FQXT01000003">
    <property type="protein sequence ID" value="SHI01920.1"/>
    <property type="molecule type" value="Genomic_DNA"/>
</dbReference>
<dbReference type="OrthoDB" id="893570at2"/>
<evidence type="ECO:0000313" key="3">
    <source>
        <dbReference type="Proteomes" id="UP000184240"/>
    </source>
</evidence>
<sequence>MNNASTFREELVKNIFYRLDENLRMIRIAFAQITEEEIWLKPNPTLNSIGNLILHLCGNLTQYGISSLSGASDDRVRDLEFSTESGLLKQELLDKLETTVNQVKATIIQVSDERLIQIKEVQGYQFSGIGNTIHLVEHFSYHTGQIAFWVKMLKSKDLGFYSNVDLNKRNKKE</sequence>
<dbReference type="SUPFAM" id="SSF109854">
    <property type="entry name" value="DinB/YfiT-like putative metalloenzymes"/>
    <property type="match status" value="1"/>
</dbReference>
<proteinExistence type="predicted"/>
<dbReference type="Proteomes" id="UP000184240">
    <property type="component" value="Unassembled WGS sequence"/>
</dbReference>
<dbReference type="InterPro" id="IPR034660">
    <property type="entry name" value="DinB/YfiT-like"/>
</dbReference>
<dbReference type="Proteomes" id="UP000290037">
    <property type="component" value="Unassembled WGS sequence"/>
</dbReference>
<dbReference type="AlphaFoldDB" id="A0A1M5XQ48"/>
<dbReference type="InterPro" id="IPR011466">
    <property type="entry name" value="DUF1572"/>
</dbReference>
<evidence type="ECO:0008006" key="5">
    <source>
        <dbReference type="Google" id="ProtNLM"/>
    </source>
</evidence>
<dbReference type="EMBL" id="QOVN01000002">
    <property type="protein sequence ID" value="RXG30186.1"/>
    <property type="molecule type" value="Genomic_DNA"/>
</dbReference>
<dbReference type="STRING" id="573501.SAMN04487999_1640"/>
<dbReference type="Pfam" id="PF07609">
    <property type="entry name" value="DUF1572"/>
    <property type="match status" value="1"/>
</dbReference>
<name>A0A1M5XQ48_9FLAO</name>
<dbReference type="RefSeq" id="WP_072982118.1">
    <property type="nucleotide sequence ID" value="NZ_FQXT01000003.1"/>
</dbReference>
<organism evidence="2 3">
    <name type="scientific">Leeuwenhoekiella palythoae</name>
    <dbReference type="NCBI Taxonomy" id="573501"/>
    <lineage>
        <taxon>Bacteria</taxon>
        <taxon>Pseudomonadati</taxon>
        <taxon>Bacteroidota</taxon>
        <taxon>Flavobacteriia</taxon>
        <taxon>Flavobacteriales</taxon>
        <taxon>Flavobacteriaceae</taxon>
        <taxon>Leeuwenhoekiella</taxon>
    </lineage>
</organism>
<reference evidence="1 4" key="3">
    <citation type="submission" date="2018-07" db="EMBL/GenBank/DDBJ databases">
        <title>Leeuwenhoekiella genomics.</title>
        <authorList>
            <person name="Tahon G."/>
            <person name="Willems A."/>
        </authorList>
    </citation>
    <scope>NUCLEOTIDE SEQUENCE [LARGE SCALE GENOMIC DNA]</scope>
    <source>
        <strain evidence="1 4">LMG 24856</strain>
    </source>
</reference>
<evidence type="ECO:0000313" key="2">
    <source>
        <dbReference type="EMBL" id="SHI01920.1"/>
    </source>
</evidence>